<accession>A0A8K0HPX6</accession>
<dbReference type="AlphaFoldDB" id="A0A8K0HPX6"/>
<dbReference type="InterPro" id="IPR004046">
    <property type="entry name" value="GST_C"/>
</dbReference>
<evidence type="ECO:0000256" key="4">
    <source>
        <dbReference type="ARBA" id="ARBA00022490"/>
    </source>
</evidence>
<dbReference type="EMBL" id="VOIH02000001">
    <property type="protein sequence ID" value="KAF3456204.1"/>
    <property type="molecule type" value="Genomic_DNA"/>
</dbReference>
<evidence type="ECO:0000256" key="8">
    <source>
        <dbReference type="SAM" id="MobiDB-lite"/>
    </source>
</evidence>
<dbReference type="PROSITE" id="PS50405">
    <property type="entry name" value="GST_CTER"/>
    <property type="match status" value="1"/>
</dbReference>
<dbReference type="GO" id="GO:0009407">
    <property type="term" value="P:toxin catabolic process"/>
    <property type="evidence" value="ECO:0007669"/>
    <property type="project" value="UniProtKB-ARBA"/>
</dbReference>
<dbReference type="FunFam" id="3.40.30.10:FF:000016">
    <property type="entry name" value="Glutathione S-transferase F2"/>
    <property type="match status" value="1"/>
</dbReference>
<evidence type="ECO:0000313" key="12">
    <source>
        <dbReference type="Proteomes" id="UP000796880"/>
    </source>
</evidence>
<comment type="subcellular location">
    <subcellularLocation>
        <location evidence="1">Cytoplasm</location>
        <location evidence="1">Cytosol</location>
    </subcellularLocation>
</comment>
<name>A0A8K0HPX6_9ROSA</name>
<feature type="region of interest" description="Disordered" evidence="8">
    <location>
        <begin position="21"/>
        <end position="45"/>
    </location>
</feature>
<dbReference type="SFLD" id="SFLDS00019">
    <property type="entry name" value="Glutathione_Transferase_(cytos"/>
    <property type="match status" value="1"/>
</dbReference>
<dbReference type="PROSITE" id="PS50404">
    <property type="entry name" value="GST_NTER"/>
    <property type="match status" value="1"/>
</dbReference>
<dbReference type="GO" id="GO:0004364">
    <property type="term" value="F:glutathione transferase activity"/>
    <property type="evidence" value="ECO:0007669"/>
    <property type="project" value="UniProtKB-EC"/>
</dbReference>
<dbReference type="Gene3D" id="1.20.1050.10">
    <property type="match status" value="1"/>
</dbReference>
<gene>
    <name evidence="11" type="ORF">FNV43_RR00854</name>
</gene>
<keyword evidence="6" id="KW-0808">Transferase</keyword>
<comment type="similarity">
    <text evidence="2">Belongs to the GST superfamily. Phi family.</text>
</comment>
<dbReference type="PANTHER" id="PTHR43900">
    <property type="entry name" value="GLUTATHIONE S-TRANSFERASE RHO"/>
    <property type="match status" value="1"/>
</dbReference>
<evidence type="ECO:0000259" key="9">
    <source>
        <dbReference type="PROSITE" id="PS50404"/>
    </source>
</evidence>
<dbReference type="GO" id="GO:0005829">
    <property type="term" value="C:cytosol"/>
    <property type="evidence" value="ECO:0007669"/>
    <property type="project" value="UniProtKB-SubCell"/>
</dbReference>
<protein>
    <recommendedName>
        <fullName evidence="3">glutathione transferase</fullName>
        <ecNumber evidence="3">2.5.1.18</ecNumber>
    </recommendedName>
</protein>
<organism evidence="11 12">
    <name type="scientific">Rhamnella rubrinervis</name>
    <dbReference type="NCBI Taxonomy" id="2594499"/>
    <lineage>
        <taxon>Eukaryota</taxon>
        <taxon>Viridiplantae</taxon>
        <taxon>Streptophyta</taxon>
        <taxon>Embryophyta</taxon>
        <taxon>Tracheophyta</taxon>
        <taxon>Spermatophyta</taxon>
        <taxon>Magnoliopsida</taxon>
        <taxon>eudicotyledons</taxon>
        <taxon>Gunneridae</taxon>
        <taxon>Pentapetalae</taxon>
        <taxon>rosids</taxon>
        <taxon>fabids</taxon>
        <taxon>Rosales</taxon>
        <taxon>Rhamnaceae</taxon>
        <taxon>rhamnoid group</taxon>
        <taxon>Rhamneae</taxon>
        <taxon>Rhamnella</taxon>
    </lineage>
</organism>
<evidence type="ECO:0000256" key="3">
    <source>
        <dbReference type="ARBA" id="ARBA00012452"/>
    </source>
</evidence>
<dbReference type="Pfam" id="PF02798">
    <property type="entry name" value="GST_N"/>
    <property type="match status" value="1"/>
</dbReference>
<keyword evidence="4" id="KW-0963">Cytoplasm</keyword>
<dbReference type="Gene3D" id="3.40.30.10">
    <property type="entry name" value="Glutaredoxin"/>
    <property type="match status" value="1"/>
</dbReference>
<dbReference type="Pfam" id="PF00043">
    <property type="entry name" value="GST_C"/>
    <property type="match status" value="1"/>
</dbReference>
<dbReference type="CDD" id="cd03187">
    <property type="entry name" value="GST_C_Phi"/>
    <property type="match status" value="1"/>
</dbReference>
<dbReference type="GO" id="GO:0006749">
    <property type="term" value="P:glutathione metabolic process"/>
    <property type="evidence" value="ECO:0007669"/>
    <property type="project" value="TreeGrafter"/>
</dbReference>
<evidence type="ECO:0000256" key="6">
    <source>
        <dbReference type="ARBA" id="ARBA00022679"/>
    </source>
</evidence>
<sequence>MSVNLKFSYWKYVIIPRGRREEGGEEKGGRGRMRKGRNRVEEKKKEEEGELKSIKLAMAIKVHGISLSTCTARVLLCLHEKGLDYELVHVDVASGAHKKQPYLSLNPFGLVPAIDDGNVRLFESRAINRYLARKHEDIGIDLLRSKTLTESAIVETWMEVEAHQFNGPIYAINHQMIISPLYGLDPDEKIIKSELEKLEKVLDVYEERLSKSAYLAGENYTLADLNHIPFLVYFMRTPHASVVTARPHVSVWWNNISTRKATIEVAAGMKLH</sequence>
<dbReference type="InterPro" id="IPR004045">
    <property type="entry name" value="Glutathione_S-Trfase_N"/>
</dbReference>
<dbReference type="InterPro" id="IPR034347">
    <property type="entry name" value="GST_Phi_C"/>
</dbReference>
<dbReference type="CDD" id="cd03053">
    <property type="entry name" value="GST_N_Phi"/>
    <property type="match status" value="1"/>
</dbReference>
<dbReference type="SUPFAM" id="SSF47616">
    <property type="entry name" value="GST C-terminal domain-like"/>
    <property type="match status" value="1"/>
</dbReference>
<dbReference type="InterPro" id="IPR040079">
    <property type="entry name" value="Glutathione_S-Trfase"/>
</dbReference>
<dbReference type="InterPro" id="IPR036249">
    <property type="entry name" value="Thioredoxin-like_sf"/>
</dbReference>
<feature type="domain" description="GST N-terminal" evidence="9">
    <location>
        <begin position="58"/>
        <end position="139"/>
    </location>
</feature>
<dbReference type="GO" id="GO:0043295">
    <property type="term" value="F:glutathione binding"/>
    <property type="evidence" value="ECO:0007669"/>
    <property type="project" value="TreeGrafter"/>
</dbReference>
<evidence type="ECO:0000256" key="5">
    <source>
        <dbReference type="ARBA" id="ARBA00022575"/>
    </source>
</evidence>
<dbReference type="InterPro" id="IPR036282">
    <property type="entry name" value="Glutathione-S-Trfase_C_sf"/>
</dbReference>
<feature type="domain" description="GST C-terminal" evidence="10">
    <location>
        <begin position="147"/>
        <end position="272"/>
    </location>
</feature>
<comment type="caution">
    <text evidence="11">The sequence shown here is derived from an EMBL/GenBank/DDBJ whole genome shotgun (WGS) entry which is preliminary data.</text>
</comment>
<dbReference type="EC" id="2.5.1.18" evidence="3"/>
<keyword evidence="12" id="KW-1185">Reference proteome</keyword>
<dbReference type="SFLD" id="SFLDG01154">
    <property type="entry name" value="Main.5:_Phi-like"/>
    <property type="match status" value="1"/>
</dbReference>
<evidence type="ECO:0000256" key="7">
    <source>
        <dbReference type="ARBA" id="ARBA00047960"/>
    </source>
</evidence>
<reference evidence="11" key="1">
    <citation type="submission" date="2020-03" db="EMBL/GenBank/DDBJ databases">
        <title>A high-quality chromosome-level genome assembly of a woody plant with both climbing and erect habits, Rhamnella rubrinervis.</title>
        <authorList>
            <person name="Lu Z."/>
            <person name="Yang Y."/>
            <person name="Zhu X."/>
            <person name="Sun Y."/>
        </authorList>
    </citation>
    <scope>NUCLEOTIDE SEQUENCE</scope>
    <source>
        <strain evidence="11">BYM</strain>
        <tissue evidence="11">Leaf</tissue>
    </source>
</reference>
<evidence type="ECO:0000259" key="10">
    <source>
        <dbReference type="PROSITE" id="PS50405"/>
    </source>
</evidence>
<evidence type="ECO:0000256" key="1">
    <source>
        <dbReference type="ARBA" id="ARBA00004514"/>
    </source>
</evidence>
<dbReference type="SUPFAM" id="SSF52833">
    <property type="entry name" value="Thioredoxin-like"/>
    <property type="match status" value="1"/>
</dbReference>
<dbReference type="FunFam" id="1.20.1050.10:FF:000004">
    <property type="entry name" value="Glutathione S-transferase F2"/>
    <property type="match status" value="1"/>
</dbReference>
<dbReference type="InterPro" id="IPR010987">
    <property type="entry name" value="Glutathione-S-Trfase_C-like"/>
</dbReference>
<comment type="catalytic activity">
    <reaction evidence="7">
        <text>RX + glutathione = an S-substituted glutathione + a halide anion + H(+)</text>
        <dbReference type="Rhea" id="RHEA:16437"/>
        <dbReference type="ChEBI" id="CHEBI:15378"/>
        <dbReference type="ChEBI" id="CHEBI:16042"/>
        <dbReference type="ChEBI" id="CHEBI:17792"/>
        <dbReference type="ChEBI" id="CHEBI:57925"/>
        <dbReference type="ChEBI" id="CHEBI:90779"/>
        <dbReference type="EC" id="2.5.1.18"/>
    </reaction>
</comment>
<keyword evidence="5" id="KW-0216">Detoxification</keyword>
<evidence type="ECO:0000256" key="2">
    <source>
        <dbReference type="ARBA" id="ARBA00010128"/>
    </source>
</evidence>
<proteinExistence type="inferred from homology"/>
<evidence type="ECO:0000313" key="11">
    <source>
        <dbReference type="EMBL" id="KAF3456204.1"/>
    </source>
</evidence>
<dbReference type="OrthoDB" id="422574at2759"/>
<dbReference type="SFLD" id="SFLDG00358">
    <property type="entry name" value="Main_(cytGST)"/>
    <property type="match status" value="1"/>
</dbReference>
<dbReference type="Proteomes" id="UP000796880">
    <property type="component" value="Unassembled WGS sequence"/>
</dbReference>
<dbReference type="PANTHER" id="PTHR43900:SF3">
    <property type="entry name" value="GLUTATHIONE S-TRANSFERASE RHO"/>
    <property type="match status" value="1"/>
</dbReference>